<evidence type="ECO:0000313" key="2">
    <source>
        <dbReference type="Proteomes" id="UP000729402"/>
    </source>
</evidence>
<reference evidence="1" key="2">
    <citation type="submission" date="2021-02" db="EMBL/GenBank/DDBJ databases">
        <authorList>
            <person name="Kimball J.A."/>
            <person name="Haas M.W."/>
            <person name="Macchietto M."/>
            <person name="Kono T."/>
            <person name="Duquette J."/>
            <person name="Shao M."/>
        </authorList>
    </citation>
    <scope>NUCLEOTIDE SEQUENCE</scope>
    <source>
        <tissue evidence="1">Fresh leaf tissue</tissue>
    </source>
</reference>
<keyword evidence="2" id="KW-1185">Reference proteome</keyword>
<dbReference type="EMBL" id="JAAALK010000079">
    <property type="protein sequence ID" value="KAG8096489.1"/>
    <property type="molecule type" value="Genomic_DNA"/>
</dbReference>
<comment type="caution">
    <text evidence="1">The sequence shown here is derived from an EMBL/GenBank/DDBJ whole genome shotgun (WGS) entry which is preliminary data.</text>
</comment>
<name>A0A8J5WW80_ZIZPA</name>
<proteinExistence type="predicted"/>
<sequence>MGRYHHGDITTATEEAILQAFALLHGAAITVDRHEGCTRRVLGIFVDELRRPPANINNRSKLLLMH</sequence>
<protein>
    <submittedName>
        <fullName evidence="1">Uncharacterized protein</fullName>
    </submittedName>
</protein>
<dbReference type="Proteomes" id="UP000729402">
    <property type="component" value="Unassembled WGS sequence"/>
</dbReference>
<dbReference type="AlphaFoldDB" id="A0A8J5WW80"/>
<gene>
    <name evidence="1" type="ORF">GUJ93_ZPchr0013g35244</name>
</gene>
<evidence type="ECO:0000313" key="1">
    <source>
        <dbReference type="EMBL" id="KAG8096489.1"/>
    </source>
</evidence>
<accession>A0A8J5WW80</accession>
<reference evidence="1" key="1">
    <citation type="journal article" date="2021" name="bioRxiv">
        <title>Whole Genome Assembly and Annotation of Northern Wild Rice, Zizania palustris L., Supports a Whole Genome Duplication in the Zizania Genus.</title>
        <authorList>
            <person name="Haas M."/>
            <person name="Kono T."/>
            <person name="Macchietto M."/>
            <person name="Millas R."/>
            <person name="McGilp L."/>
            <person name="Shao M."/>
            <person name="Duquette J."/>
            <person name="Hirsch C.N."/>
            <person name="Kimball J."/>
        </authorList>
    </citation>
    <scope>NUCLEOTIDE SEQUENCE</scope>
    <source>
        <tissue evidence="1">Fresh leaf tissue</tissue>
    </source>
</reference>
<organism evidence="1 2">
    <name type="scientific">Zizania palustris</name>
    <name type="common">Northern wild rice</name>
    <dbReference type="NCBI Taxonomy" id="103762"/>
    <lineage>
        <taxon>Eukaryota</taxon>
        <taxon>Viridiplantae</taxon>
        <taxon>Streptophyta</taxon>
        <taxon>Embryophyta</taxon>
        <taxon>Tracheophyta</taxon>
        <taxon>Spermatophyta</taxon>
        <taxon>Magnoliopsida</taxon>
        <taxon>Liliopsida</taxon>
        <taxon>Poales</taxon>
        <taxon>Poaceae</taxon>
        <taxon>BOP clade</taxon>
        <taxon>Oryzoideae</taxon>
        <taxon>Oryzeae</taxon>
        <taxon>Zizaniinae</taxon>
        <taxon>Zizania</taxon>
    </lineage>
</organism>